<evidence type="ECO:0000259" key="6">
    <source>
        <dbReference type="Pfam" id="PF00361"/>
    </source>
</evidence>
<feature type="transmembrane region" description="Helical" evidence="5">
    <location>
        <begin position="439"/>
        <end position="459"/>
    </location>
</feature>
<evidence type="ECO:0000313" key="7">
    <source>
        <dbReference type="EMBL" id="AET34236.1"/>
    </source>
</evidence>
<feature type="transmembrane region" description="Helical" evidence="5">
    <location>
        <begin position="134"/>
        <end position="153"/>
    </location>
</feature>
<evidence type="ECO:0000313" key="8">
    <source>
        <dbReference type="Proteomes" id="UP000005867"/>
    </source>
</evidence>
<evidence type="ECO:0000256" key="5">
    <source>
        <dbReference type="SAM" id="Phobius"/>
    </source>
</evidence>
<accession>G7VFN0</accession>
<dbReference type="RefSeq" id="WP_014290061.1">
    <property type="nucleotide sequence ID" value="NC_016645.1"/>
</dbReference>
<feature type="transmembrane region" description="Helical" evidence="5">
    <location>
        <begin position="352"/>
        <end position="377"/>
    </location>
</feature>
<feature type="transmembrane region" description="Helical" evidence="5">
    <location>
        <begin position="257"/>
        <end position="283"/>
    </location>
</feature>
<feature type="transmembrane region" description="Helical" evidence="5">
    <location>
        <begin position="480"/>
        <end position="499"/>
    </location>
</feature>
<dbReference type="GO" id="GO:0003954">
    <property type="term" value="F:NADH dehydrogenase activity"/>
    <property type="evidence" value="ECO:0007669"/>
    <property type="project" value="TreeGrafter"/>
</dbReference>
<protein>
    <submittedName>
        <fullName evidence="7">NADH dehydrogenase (Quinone)</fullName>
    </submittedName>
</protein>
<reference evidence="7 8" key="1">
    <citation type="journal article" date="2012" name="J. Bacteriol.">
        <title>Complete genome sequence of strain 1860, a crenarchaeon of the genus pyrobaculum able to grow with various electron acceptors.</title>
        <authorList>
            <person name="Mardanov A.V."/>
            <person name="Gumerov V.M."/>
            <person name="Slobodkina G.B."/>
            <person name="Beletsky A.V."/>
            <person name="Bonch-Osmolovskaya E.A."/>
            <person name="Ravin N.V."/>
            <person name="Skryabin K.G."/>
        </authorList>
    </citation>
    <scope>NUCLEOTIDE SEQUENCE [LARGE SCALE GENOMIC DNA]</scope>
    <source>
        <strain evidence="7 8">1860</strain>
    </source>
</reference>
<feature type="transmembrane region" description="Helical" evidence="5">
    <location>
        <begin position="109"/>
        <end position="128"/>
    </location>
</feature>
<feature type="transmembrane region" description="Helical" evidence="5">
    <location>
        <begin position="6"/>
        <end position="22"/>
    </location>
</feature>
<proteinExistence type="predicted"/>
<feature type="transmembrane region" description="Helical" evidence="5">
    <location>
        <begin position="29"/>
        <end position="47"/>
    </location>
</feature>
<dbReference type="GO" id="GO:0008137">
    <property type="term" value="F:NADH dehydrogenase (ubiquinone) activity"/>
    <property type="evidence" value="ECO:0007669"/>
    <property type="project" value="InterPro"/>
</dbReference>
<dbReference type="PANTHER" id="PTHR42829">
    <property type="entry name" value="NADH-UBIQUINONE OXIDOREDUCTASE CHAIN 5"/>
    <property type="match status" value="1"/>
</dbReference>
<dbReference type="Gene3D" id="1.20.5.2700">
    <property type="match status" value="1"/>
</dbReference>
<evidence type="ECO:0000256" key="1">
    <source>
        <dbReference type="ARBA" id="ARBA00004141"/>
    </source>
</evidence>
<dbReference type="EMBL" id="CP003098">
    <property type="protein sequence ID" value="AET34236.1"/>
    <property type="molecule type" value="Genomic_DNA"/>
</dbReference>
<gene>
    <name evidence="7" type="ORF">P186_2860</name>
</gene>
<evidence type="ECO:0000256" key="2">
    <source>
        <dbReference type="ARBA" id="ARBA00022692"/>
    </source>
</evidence>
<feature type="transmembrane region" description="Helical" evidence="5">
    <location>
        <begin position="397"/>
        <end position="419"/>
    </location>
</feature>
<feature type="transmembrane region" description="Helical" evidence="5">
    <location>
        <begin position="289"/>
        <end position="310"/>
    </location>
</feature>
<evidence type="ECO:0000256" key="4">
    <source>
        <dbReference type="ARBA" id="ARBA00023136"/>
    </source>
</evidence>
<dbReference type="InterPro" id="IPR001750">
    <property type="entry name" value="ND/Mrp_TM"/>
</dbReference>
<dbReference type="GO" id="GO:0016020">
    <property type="term" value="C:membrane"/>
    <property type="evidence" value="ECO:0007669"/>
    <property type="project" value="UniProtKB-SubCell"/>
</dbReference>
<dbReference type="BioCyc" id="PSP1104324:GJSN-2798-MONOMER"/>
<feature type="transmembrane region" description="Helical" evidence="5">
    <location>
        <begin position="79"/>
        <end position="97"/>
    </location>
</feature>
<keyword evidence="3 5" id="KW-1133">Transmembrane helix</keyword>
<keyword evidence="4 5" id="KW-0472">Membrane</keyword>
<dbReference type="eggNOG" id="arCOG01539">
    <property type="taxonomic scope" value="Archaea"/>
</dbReference>
<dbReference type="PANTHER" id="PTHR42829:SF2">
    <property type="entry name" value="NADH-UBIQUINONE OXIDOREDUCTASE CHAIN 5"/>
    <property type="match status" value="1"/>
</dbReference>
<dbReference type="GeneID" id="11594459"/>
<feature type="transmembrane region" description="Helical" evidence="5">
    <location>
        <begin position="192"/>
        <end position="212"/>
    </location>
</feature>
<sequence>MEVVLLTIFLPFITSIASLFSASEKFKAWVVTLGTFLSALLATYIYLTVPTPPPDKPIIYGFPWIQAVGAGVEVRLSNFSLPMGVLVAWLIAAISLYSVKYMEGDYRPGWYWFFFGFFATSMLIIVYAENLWLLLVGWEGVGLASWALIGHWYRDEYDKWVGREERVAGVPYWWTPSKAGLRAILTVRFGDAFFLVAIALFYALVGTVSLSKLSGSEALRTLGVVPLLFFAMGPFTKSAQFPFHEWLLTAMTGPTSVSALIHAATMVKAGVYVLIVTTPIFLLVKGAELYFWVVTVVGVVTALAATLIALTAMEFKLVLAGSTAANLGIIAAAAGAAGLLGLHEERLLSTLLFFAFLHIVGHAVSKASLFMGFGAVIHEAGTRFIGEVGGLARHMKITAAAMALSMLSLVGIPPFVGYVTKDLALENVFEAGHVYHVEWLAPVLYVLLFITPIYGLRLIGLTFAHGREPEEVHEAPVLMWLPYTALAVATVALGVYFAAAVKFPLTEALVAVLAGFLTGFILYIWLPGFRSETLKPLWEALYRRFYLPILYDGVLPLLYTWLAKFIYLVFDRGLFDGLYHSVLPGVFGAASNWARRLATGYISMYVFYAVVGVFVILLLLVLL</sequence>
<dbReference type="AlphaFoldDB" id="G7VFN0"/>
<dbReference type="InterPro" id="IPR003945">
    <property type="entry name" value="NU5C-like"/>
</dbReference>
<name>G7VFN0_9CREN</name>
<comment type="subcellular location">
    <subcellularLocation>
        <location evidence="1">Membrane</location>
        <topology evidence="1">Multi-pass membrane protein</topology>
    </subcellularLocation>
</comment>
<evidence type="ECO:0000256" key="3">
    <source>
        <dbReference type="ARBA" id="ARBA00022989"/>
    </source>
</evidence>
<dbReference type="PRINTS" id="PR01434">
    <property type="entry name" value="NADHDHGNASE5"/>
</dbReference>
<dbReference type="Proteomes" id="UP000005867">
    <property type="component" value="Chromosome"/>
</dbReference>
<feature type="transmembrane region" description="Helical" evidence="5">
    <location>
        <begin position="218"/>
        <end position="236"/>
    </location>
</feature>
<keyword evidence="8" id="KW-1185">Reference proteome</keyword>
<dbReference type="HOGENOM" id="CLU_007100_6_2_2"/>
<dbReference type="OrthoDB" id="371891at2157"/>
<feature type="transmembrane region" description="Helical" evidence="5">
    <location>
        <begin position="545"/>
        <end position="570"/>
    </location>
</feature>
<feature type="transmembrane region" description="Helical" evidence="5">
    <location>
        <begin position="602"/>
        <end position="622"/>
    </location>
</feature>
<dbReference type="STRING" id="1104324.P186_2860"/>
<dbReference type="Pfam" id="PF00361">
    <property type="entry name" value="Proton_antipo_M"/>
    <property type="match status" value="1"/>
</dbReference>
<organism evidence="7 8">
    <name type="scientific">Pyrobaculum ferrireducens</name>
    <dbReference type="NCBI Taxonomy" id="1104324"/>
    <lineage>
        <taxon>Archaea</taxon>
        <taxon>Thermoproteota</taxon>
        <taxon>Thermoprotei</taxon>
        <taxon>Thermoproteales</taxon>
        <taxon>Thermoproteaceae</taxon>
        <taxon>Pyrobaculum</taxon>
    </lineage>
</organism>
<dbReference type="GO" id="GO:0042773">
    <property type="term" value="P:ATP synthesis coupled electron transport"/>
    <property type="evidence" value="ECO:0007669"/>
    <property type="project" value="InterPro"/>
</dbReference>
<keyword evidence="2 5" id="KW-0812">Transmembrane</keyword>
<dbReference type="GO" id="GO:0015990">
    <property type="term" value="P:electron transport coupled proton transport"/>
    <property type="evidence" value="ECO:0007669"/>
    <property type="project" value="TreeGrafter"/>
</dbReference>
<feature type="transmembrane region" description="Helical" evidence="5">
    <location>
        <begin position="317"/>
        <end position="340"/>
    </location>
</feature>
<feature type="domain" description="NADH:quinone oxidoreductase/Mrp antiporter transmembrane" evidence="6">
    <location>
        <begin position="176"/>
        <end position="435"/>
    </location>
</feature>
<feature type="transmembrane region" description="Helical" evidence="5">
    <location>
        <begin position="505"/>
        <end position="525"/>
    </location>
</feature>
<dbReference type="KEGG" id="pyr:P186_2860"/>